<evidence type="ECO:0000313" key="7">
    <source>
        <dbReference type="EMBL" id="MPM03487.1"/>
    </source>
</evidence>
<dbReference type="GO" id="GO:0022857">
    <property type="term" value="F:transmembrane transporter activity"/>
    <property type="evidence" value="ECO:0007669"/>
    <property type="project" value="InterPro"/>
</dbReference>
<evidence type="ECO:0000256" key="5">
    <source>
        <dbReference type="ARBA" id="ARBA00023136"/>
    </source>
</evidence>
<evidence type="ECO:0000256" key="4">
    <source>
        <dbReference type="ARBA" id="ARBA00022989"/>
    </source>
</evidence>
<dbReference type="AlphaFoldDB" id="A0A644WIT9"/>
<feature type="transmembrane region" description="Helical" evidence="6">
    <location>
        <begin position="98"/>
        <end position="119"/>
    </location>
</feature>
<proteinExistence type="predicted"/>
<accession>A0A644WIT9</accession>
<dbReference type="PANTHER" id="PTHR32196">
    <property type="entry name" value="ABC TRANSPORTER PERMEASE PROTEIN YPHD-RELATED-RELATED"/>
    <property type="match status" value="1"/>
</dbReference>
<dbReference type="PANTHER" id="PTHR32196:SF72">
    <property type="entry name" value="RIBOSE IMPORT PERMEASE PROTEIN RBSC"/>
    <property type="match status" value="1"/>
</dbReference>
<comment type="caution">
    <text evidence="7">The sequence shown here is derived from an EMBL/GenBank/DDBJ whole genome shotgun (WGS) entry which is preliminary data.</text>
</comment>
<dbReference type="InterPro" id="IPR001851">
    <property type="entry name" value="ABC_transp_permease"/>
</dbReference>
<feature type="transmembrane region" description="Helical" evidence="6">
    <location>
        <begin position="219"/>
        <end position="238"/>
    </location>
</feature>
<keyword evidence="5 6" id="KW-0472">Membrane</keyword>
<gene>
    <name evidence="7" type="primary">rbsC_18</name>
    <name evidence="7" type="ORF">SDC9_49754</name>
</gene>
<keyword evidence="2" id="KW-1003">Cell membrane</keyword>
<keyword evidence="4 6" id="KW-1133">Transmembrane helix</keyword>
<organism evidence="7">
    <name type="scientific">bioreactor metagenome</name>
    <dbReference type="NCBI Taxonomy" id="1076179"/>
    <lineage>
        <taxon>unclassified sequences</taxon>
        <taxon>metagenomes</taxon>
        <taxon>ecological metagenomes</taxon>
    </lineage>
</organism>
<dbReference type="GO" id="GO:0005886">
    <property type="term" value="C:plasma membrane"/>
    <property type="evidence" value="ECO:0007669"/>
    <property type="project" value="UniProtKB-SubCell"/>
</dbReference>
<evidence type="ECO:0000256" key="3">
    <source>
        <dbReference type="ARBA" id="ARBA00022692"/>
    </source>
</evidence>
<evidence type="ECO:0000256" key="1">
    <source>
        <dbReference type="ARBA" id="ARBA00004651"/>
    </source>
</evidence>
<evidence type="ECO:0000256" key="2">
    <source>
        <dbReference type="ARBA" id="ARBA00022475"/>
    </source>
</evidence>
<sequence>MTKKMERVDNPFISIIKGNIGIIVVLLLLFITLTFTSPVFLTSDNLITVLLQISINVFLALGMTFVIILAGIDLSVGAIIALTGTLTVGLIVSAGMPIYLAIIIGILIGTAIGFLNGVIVSQFKLPAFIVTLATMNIAQGIAYIYSGGQSQRITNDAFTSIGTGQLFGFLPLPVLYMFIFIFIFSVLLNKTKFGTYIYAIGGNREAARLSGVPTKKVEIAVYTLTGFLAAFAGIVLSARMYSGQPSVGQGYEMDAIAACVLGGVSMAGGRGRISGVVFGAIVIGIISNGLNLLGVISFWQLVVKGLIILIAILVDAQKGKKLNFSFKLAKNKELSS</sequence>
<name>A0A644WIT9_9ZZZZ</name>
<dbReference type="Pfam" id="PF02653">
    <property type="entry name" value="BPD_transp_2"/>
    <property type="match status" value="1"/>
</dbReference>
<keyword evidence="3 6" id="KW-0812">Transmembrane</keyword>
<feature type="transmembrane region" description="Helical" evidence="6">
    <location>
        <begin position="125"/>
        <end position="145"/>
    </location>
</feature>
<feature type="transmembrane region" description="Helical" evidence="6">
    <location>
        <begin position="20"/>
        <end position="41"/>
    </location>
</feature>
<comment type="subcellular location">
    <subcellularLocation>
        <location evidence="1">Cell membrane</location>
        <topology evidence="1">Multi-pass membrane protein</topology>
    </subcellularLocation>
</comment>
<feature type="transmembrane region" description="Helical" evidence="6">
    <location>
        <begin position="53"/>
        <end position="86"/>
    </location>
</feature>
<feature type="transmembrane region" description="Helical" evidence="6">
    <location>
        <begin position="166"/>
        <end position="188"/>
    </location>
</feature>
<reference evidence="7" key="1">
    <citation type="submission" date="2019-08" db="EMBL/GenBank/DDBJ databases">
        <authorList>
            <person name="Kucharzyk K."/>
            <person name="Murdoch R.W."/>
            <person name="Higgins S."/>
            <person name="Loffler F."/>
        </authorList>
    </citation>
    <scope>NUCLEOTIDE SEQUENCE</scope>
</reference>
<evidence type="ECO:0000256" key="6">
    <source>
        <dbReference type="SAM" id="Phobius"/>
    </source>
</evidence>
<feature type="transmembrane region" description="Helical" evidence="6">
    <location>
        <begin position="273"/>
        <end position="290"/>
    </location>
</feature>
<feature type="transmembrane region" description="Helical" evidence="6">
    <location>
        <begin position="296"/>
        <end position="314"/>
    </location>
</feature>
<dbReference type="CDD" id="cd06579">
    <property type="entry name" value="TM_PBP1_transp_AraH_like"/>
    <property type="match status" value="1"/>
</dbReference>
<dbReference type="EMBL" id="VSSQ01000957">
    <property type="protein sequence ID" value="MPM03487.1"/>
    <property type="molecule type" value="Genomic_DNA"/>
</dbReference>
<protein>
    <submittedName>
        <fullName evidence="7">Ribose import permease protein RbsC</fullName>
    </submittedName>
</protein>